<dbReference type="GO" id="GO:0003755">
    <property type="term" value="F:peptidyl-prolyl cis-trans isomerase activity"/>
    <property type="evidence" value="ECO:0007669"/>
    <property type="project" value="UniProtKB-KW"/>
</dbReference>
<dbReference type="Pfam" id="PF13145">
    <property type="entry name" value="Rotamase_2"/>
    <property type="match status" value="1"/>
</dbReference>
<dbReference type="Proteomes" id="UP000028725">
    <property type="component" value="Unassembled WGS sequence"/>
</dbReference>
<gene>
    <name evidence="4" type="ORF">DB31_5089</name>
</gene>
<keyword evidence="2" id="KW-0732">Signal</keyword>
<dbReference type="InterPro" id="IPR000297">
    <property type="entry name" value="PPIase_PpiC"/>
</dbReference>
<evidence type="ECO:0000256" key="1">
    <source>
        <dbReference type="PROSITE-ProRule" id="PRU00278"/>
    </source>
</evidence>
<dbReference type="RefSeq" id="WP_044184619.1">
    <property type="nucleotide sequence ID" value="NZ_JMCB01000003.1"/>
</dbReference>
<accession>A0A085WQT4</accession>
<organism evidence="4 5">
    <name type="scientific">Hyalangium minutum</name>
    <dbReference type="NCBI Taxonomy" id="394096"/>
    <lineage>
        <taxon>Bacteria</taxon>
        <taxon>Pseudomonadati</taxon>
        <taxon>Myxococcota</taxon>
        <taxon>Myxococcia</taxon>
        <taxon>Myxococcales</taxon>
        <taxon>Cystobacterineae</taxon>
        <taxon>Archangiaceae</taxon>
        <taxon>Hyalangium</taxon>
    </lineage>
</organism>
<reference evidence="4 5" key="1">
    <citation type="submission" date="2014-04" db="EMBL/GenBank/DDBJ databases">
        <title>Genome assembly of Hyalangium minutum DSM 14724.</title>
        <authorList>
            <person name="Sharma G."/>
            <person name="Subramanian S."/>
        </authorList>
    </citation>
    <scope>NUCLEOTIDE SEQUENCE [LARGE SCALE GENOMIC DNA]</scope>
    <source>
        <strain evidence="4 5">DSM 14724</strain>
    </source>
</reference>
<dbReference type="PANTHER" id="PTHR47245">
    <property type="entry name" value="PEPTIDYLPROLYL ISOMERASE"/>
    <property type="match status" value="1"/>
</dbReference>
<sequence>MRRCLGCLIVIVAACTSEAPSTAGADAGRPVGTVVGRFAGAEVLTAEEVSREAARLPPALREQFETPAGRREFARSLIDKRLLVREAQRRKLTEDPELRRQVRELEERLAVQALLAQEEAAAGKPSEQELRAWFDSHRAELARPEQVRVGRILVNVGAKASEAERTRARQKVEAAAARLRRGESLAKVAPEGEGPERMKGGELGLVVRGGGLEPSLEQAAFALERPGAVSAVVALREGFAVLTLLERKPPRVPTFEEVRAEVEGRFAPAHKRQMFDALLERLRQEAGVELVESREAP</sequence>
<name>A0A085WQT4_9BACT</name>
<dbReference type="PROSITE" id="PS50198">
    <property type="entry name" value="PPIC_PPIASE_2"/>
    <property type="match status" value="1"/>
</dbReference>
<evidence type="ECO:0000259" key="3">
    <source>
        <dbReference type="PROSITE" id="PS50198"/>
    </source>
</evidence>
<protein>
    <submittedName>
        <fullName evidence="4">Peptidyl-prolyl cis-trans isomerase PpiD</fullName>
    </submittedName>
</protein>
<dbReference type="InterPro" id="IPR050245">
    <property type="entry name" value="PrsA_foldase"/>
</dbReference>
<feature type="signal peptide" evidence="2">
    <location>
        <begin position="1"/>
        <end position="19"/>
    </location>
</feature>
<evidence type="ECO:0000313" key="4">
    <source>
        <dbReference type="EMBL" id="KFE70047.1"/>
    </source>
</evidence>
<proteinExistence type="predicted"/>
<feature type="chain" id="PRO_5007756050" evidence="2">
    <location>
        <begin position="20"/>
        <end position="297"/>
    </location>
</feature>
<dbReference type="PROSITE" id="PS51257">
    <property type="entry name" value="PROKAR_LIPOPROTEIN"/>
    <property type="match status" value="1"/>
</dbReference>
<dbReference type="PANTHER" id="PTHR47245:SF2">
    <property type="entry name" value="PEPTIDYL-PROLYL CIS-TRANS ISOMERASE HP_0175-RELATED"/>
    <property type="match status" value="1"/>
</dbReference>
<evidence type="ECO:0000256" key="2">
    <source>
        <dbReference type="SAM" id="SignalP"/>
    </source>
</evidence>
<dbReference type="STRING" id="394096.DB31_5089"/>
<keyword evidence="1 4" id="KW-0413">Isomerase</keyword>
<dbReference type="AlphaFoldDB" id="A0A085WQT4"/>
<keyword evidence="5" id="KW-1185">Reference proteome</keyword>
<dbReference type="SUPFAM" id="SSF54534">
    <property type="entry name" value="FKBP-like"/>
    <property type="match status" value="1"/>
</dbReference>
<dbReference type="SUPFAM" id="SSF109998">
    <property type="entry name" value="Triger factor/SurA peptide-binding domain-like"/>
    <property type="match status" value="1"/>
</dbReference>
<comment type="caution">
    <text evidence="4">The sequence shown here is derived from an EMBL/GenBank/DDBJ whole genome shotgun (WGS) entry which is preliminary data.</text>
</comment>
<feature type="domain" description="PpiC" evidence="3">
    <location>
        <begin position="144"/>
        <end position="246"/>
    </location>
</feature>
<evidence type="ECO:0000313" key="5">
    <source>
        <dbReference type="Proteomes" id="UP000028725"/>
    </source>
</evidence>
<dbReference type="OrthoDB" id="5383024at2"/>
<dbReference type="EMBL" id="JMCB01000003">
    <property type="protein sequence ID" value="KFE70047.1"/>
    <property type="molecule type" value="Genomic_DNA"/>
</dbReference>
<dbReference type="Gene3D" id="3.10.50.40">
    <property type="match status" value="1"/>
</dbReference>
<keyword evidence="1" id="KW-0697">Rotamase</keyword>
<dbReference type="InterPro" id="IPR027304">
    <property type="entry name" value="Trigger_fact/SurA_dom_sf"/>
</dbReference>
<dbReference type="InterPro" id="IPR046357">
    <property type="entry name" value="PPIase_dom_sf"/>
</dbReference>